<evidence type="ECO:0000256" key="10">
    <source>
        <dbReference type="ARBA" id="ARBA00022975"/>
    </source>
</evidence>
<keyword evidence="12" id="KW-0472">Membrane</keyword>
<organism evidence="16 17">
    <name type="scientific">Devosia oryziradicis</name>
    <dbReference type="NCBI Taxonomy" id="2801335"/>
    <lineage>
        <taxon>Bacteria</taxon>
        <taxon>Pseudomonadati</taxon>
        <taxon>Pseudomonadota</taxon>
        <taxon>Alphaproteobacteria</taxon>
        <taxon>Hyphomicrobiales</taxon>
        <taxon>Devosiaceae</taxon>
        <taxon>Devosia</taxon>
    </lineage>
</organism>
<name>A0ABX7C0Y0_9HYPH</name>
<keyword evidence="10" id="KW-0665">Pyrimidine biosynthesis</keyword>
<evidence type="ECO:0000256" key="7">
    <source>
        <dbReference type="ARBA" id="ARBA00018366"/>
    </source>
</evidence>
<dbReference type="InterPro" id="IPR050074">
    <property type="entry name" value="DHO_dehydrogenase"/>
</dbReference>
<comment type="catalytic activity">
    <reaction evidence="13">
        <text>(S)-dihydroorotate + a quinone = orotate + a quinol</text>
        <dbReference type="Rhea" id="RHEA:30187"/>
        <dbReference type="ChEBI" id="CHEBI:24646"/>
        <dbReference type="ChEBI" id="CHEBI:30839"/>
        <dbReference type="ChEBI" id="CHEBI:30864"/>
        <dbReference type="ChEBI" id="CHEBI:132124"/>
        <dbReference type="EC" id="1.3.5.2"/>
    </reaction>
</comment>
<comment type="cofactor">
    <cofactor evidence="1">
        <name>FMN</name>
        <dbReference type="ChEBI" id="CHEBI:58210"/>
    </cofactor>
</comment>
<evidence type="ECO:0000256" key="6">
    <source>
        <dbReference type="ARBA" id="ARBA00012791"/>
    </source>
</evidence>
<keyword evidence="11 16" id="KW-0560">Oxidoreductase</keyword>
<feature type="domain" description="Dihydroorotate dehydrogenase catalytic" evidence="15">
    <location>
        <begin position="46"/>
        <end position="331"/>
    </location>
</feature>
<evidence type="ECO:0000256" key="14">
    <source>
        <dbReference type="NCBIfam" id="TIGR01036"/>
    </source>
</evidence>
<evidence type="ECO:0000256" key="8">
    <source>
        <dbReference type="ARBA" id="ARBA00022630"/>
    </source>
</evidence>
<comment type="subcellular location">
    <subcellularLocation>
        <location evidence="3">Membrane</location>
    </subcellularLocation>
</comment>
<dbReference type="PROSITE" id="PS00912">
    <property type="entry name" value="DHODEHASE_2"/>
    <property type="match status" value="1"/>
</dbReference>
<dbReference type="PROSITE" id="PS00911">
    <property type="entry name" value="DHODEHASE_1"/>
    <property type="match status" value="1"/>
</dbReference>
<evidence type="ECO:0000256" key="3">
    <source>
        <dbReference type="ARBA" id="ARBA00004370"/>
    </source>
</evidence>
<proteinExistence type="inferred from homology"/>
<reference evidence="16 17" key="1">
    <citation type="submission" date="2021-01" db="EMBL/GenBank/DDBJ databases">
        <title>Genome seq and assembly of Devosia sp. G19.</title>
        <authorList>
            <person name="Chhetri G."/>
        </authorList>
    </citation>
    <scope>NUCLEOTIDE SEQUENCE [LARGE SCALE GENOMIC DNA]</scope>
    <source>
        <strain evidence="16 17">G19</strain>
    </source>
</reference>
<dbReference type="Proteomes" id="UP000595460">
    <property type="component" value="Chromosome"/>
</dbReference>
<dbReference type="Pfam" id="PF01180">
    <property type="entry name" value="DHO_dh"/>
    <property type="match status" value="1"/>
</dbReference>
<protein>
    <recommendedName>
        <fullName evidence="7 14">Dihydroorotate dehydrogenase (quinone)</fullName>
        <ecNumber evidence="6 14">1.3.5.2</ecNumber>
    </recommendedName>
</protein>
<dbReference type="InterPro" id="IPR005719">
    <property type="entry name" value="Dihydroorotate_DH_2"/>
</dbReference>
<dbReference type="Gene3D" id="3.20.20.70">
    <property type="entry name" value="Aldolase class I"/>
    <property type="match status" value="1"/>
</dbReference>
<comment type="similarity">
    <text evidence="5">Belongs to the dihydroorotate dehydrogenase family. Type 2 subfamily.</text>
</comment>
<evidence type="ECO:0000256" key="4">
    <source>
        <dbReference type="ARBA" id="ARBA00005161"/>
    </source>
</evidence>
<keyword evidence="17" id="KW-1185">Reference proteome</keyword>
<evidence type="ECO:0000256" key="11">
    <source>
        <dbReference type="ARBA" id="ARBA00023002"/>
    </source>
</evidence>
<evidence type="ECO:0000256" key="1">
    <source>
        <dbReference type="ARBA" id="ARBA00001917"/>
    </source>
</evidence>
<dbReference type="NCBIfam" id="TIGR01036">
    <property type="entry name" value="pyrD_sub2"/>
    <property type="match status" value="1"/>
</dbReference>
<evidence type="ECO:0000313" key="17">
    <source>
        <dbReference type="Proteomes" id="UP000595460"/>
    </source>
</evidence>
<dbReference type="InterPro" id="IPR001295">
    <property type="entry name" value="Dihydroorotate_DH_CS"/>
</dbReference>
<dbReference type="NCBIfam" id="NF003652">
    <property type="entry name" value="PRK05286.2-5"/>
    <property type="match status" value="1"/>
</dbReference>
<comment type="pathway">
    <text evidence="4">Pyrimidine metabolism; UMP biosynthesis via de novo pathway; orotate from (S)-dihydroorotate (quinone route): step 1/1.</text>
</comment>
<comment type="function">
    <text evidence="2">Catalyzes the conversion of dihydroorotate to orotate with quinone as electron acceptor.</text>
</comment>
<evidence type="ECO:0000259" key="15">
    <source>
        <dbReference type="Pfam" id="PF01180"/>
    </source>
</evidence>
<evidence type="ECO:0000256" key="5">
    <source>
        <dbReference type="ARBA" id="ARBA00005359"/>
    </source>
</evidence>
<sequence>MRIPALSGLTREALLKMDPETAHGATITALRLGLAPEQSHPDGAELRTTLCGLELTNPVGMAAGFDKNAEVARPLALMGFGMVEIGTVTPRPQAGNPKPRLFRVAAAEGVINRMGFNNEGHEAAFARLKGQRVPAALGVNIGANKDSSDFVADYVVGVQRFADLADYLTVNVSSPNTPGLRNLQADEALRRLLGEVLSARAKARTRVPVFLKIAPDLDQAALDTIAAVVLATDLDGLIVSNTTIGRDAVAGMENATESGGLSGKPLFDLSTQRLAQMRQRVGALPIIGVGGIHSPQSALAKIEAGANAIQLYSAMVFGGLDLLDRLKRGLVAAVRAQGKTNIGQLVGTKTAEWAAGAR</sequence>
<dbReference type="PANTHER" id="PTHR48109">
    <property type="entry name" value="DIHYDROOROTATE DEHYDROGENASE (QUINONE), MITOCHONDRIAL-RELATED"/>
    <property type="match status" value="1"/>
</dbReference>
<dbReference type="InterPro" id="IPR005720">
    <property type="entry name" value="Dihydroorotate_DH_cat"/>
</dbReference>
<gene>
    <name evidence="16" type="ORF">JI749_16910</name>
</gene>
<dbReference type="InterPro" id="IPR013785">
    <property type="entry name" value="Aldolase_TIM"/>
</dbReference>
<dbReference type="NCBIfam" id="NF003645">
    <property type="entry name" value="PRK05286.1-2"/>
    <property type="match status" value="1"/>
</dbReference>
<dbReference type="EMBL" id="CP068047">
    <property type="protein sequence ID" value="QQR37891.1"/>
    <property type="molecule type" value="Genomic_DNA"/>
</dbReference>
<evidence type="ECO:0000256" key="2">
    <source>
        <dbReference type="ARBA" id="ARBA00003125"/>
    </source>
</evidence>
<dbReference type="SUPFAM" id="SSF51395">
    <property type="entry name" value="FMN-linked oxidoreductases"/>
    <property type="match status" value="1"/>
</dbReference>
<evidence type="ECO:0000256" key="9">
    <source>
        <dbReference type="ARBA" id="ARBA00022643"/>
    </source>
</evidence>
<dbReference type="EC" id="1.3.5.2" evidence="6 14"/>
<evidence type="ECO:0000313" key="16">
    <source>
        <dbReference type="EMBL" id="QQR37891.1"/>
    </source>
</evidence>
<evidence type="ECO:0000256" key="13">
    <source>
        <dbReference type="ARBA" id="ARBA00048639"/>
    </source>
</evidence>
<keyword evidence="9" id="KW-0288">FMN</keyword>
<evidence type="ECO:0000256" key="12">
    <source>
        <dbReference type="ARBA" id="ARBA00023136"/>
    </source>
</evidence>
<dbReference type="CDD" id="cd04738">
    <property type="entry name" value="DHOD_2_like"/>
    <property type="match status" value="1"/>
</dbReference>
<dbReference type="PANTHER" id="PTHR48109:SF4">
    <property type="entry name" value="DIHYDROOROTATE DEHYDROGENASE (QUINONE), MITOCHONDRIAL"/>
    <property type="match status" value="1"/>
</dbReference>
<keyword evidence="8" id="KW-0285">Flavoprotein</keyword>
<accession>A0ABX7C0Y0</accession>
<dbReference type="GO" id="GO:0106430">
    <property type="term" value="F:dihydroorotate dehydrogenase (quinone) activity"/>
    <property type="evidence" value="ECO:0007669"/>
    <property type="project" value="UniProtKB-EC"/>
</dbReference>